<accession>A0A5A7S5W2</accession>
<dbReference type="InterPro" id="IPR001509">
    <property type="entry name" value="Epimerase_deHydtase"/>
</dbReference>
<dbReference type="Pfam" id="PF01370">
    <property type="entry name" value="Epimerase"/>
    <property type="match status" value="1"/>
</dbReference>
<dbReference type="SUPFAM" id="SSF51735">
    <property type="entry name" value="NAD(P)-binding Rossmann-fold domains"/>
    <property type="match status" value="1"/>
</dbReference>
<dbReference type="FunFam" id="3.40.50.720:FF:000336">
    <property type="entry name" value="Aldehyde reductase"/>
    <property type="match status" value="1"/>
</dbReference>
<dbReference type="InterPro" id="IPR036291">
    <property type="entry name" value="NAD(P)-bd_dom_sf"/>
</dbReference>
<evidence type="ECO:0000313" key="4">
    <source>
        <dbReference type="EMBL" id="KAA0017394.1"/>
    </source>
</evidence>
<proteinExistence type="inferred from homology"/>
<feature type="domain" description="NAD-dependent epimerase/dehydratase" evidence="3">
    <location>
        <begin position="5"/>
        <end position="242"/>
    </location>
</feature>
<dbReference type="PANTHER" id="PTHR10366:SF564">
    <property type="entry name" value="STEROL-4-ALPHA-CARBOXYLATE 3-DEHYDROGENASE, DECARBOXYLATING"/>
    <property type="match status" value="1"/>
</dbReference>
<comment type="caution">
    <text evidence="4">The sequence shown here is derived from an EMBL/GenBank/DDBJ whole genome shotgun (WGS) entry which is preliminary data.</text>
</comment>
<dbReference type="Proteomes" id="UP000322244">
    <property type="component" value="Unassembled WGS sequence"/>
</dbReference>
<dbReference type="EMBL" id="VLNY01000022">
    <property type="protein sequence ID" value="KAA0017394.1"/>
    <property type="molecule type" value="Genomic_DNA"/>
</dbReference>
<protein>
    <submittedName>
        <fullName evidence="4">NAD-dependent epimerase/dehydratase family protein</fullName>
    </submittedName>
</protein>
<dbReference type="OrthoDB" id="9778052at2"/>
<keyword evidence="5" id="KW-1185">Reference proteome</keyword>
<comment type="similarity">
    <text evidence="2">Belongs to the NAD(P)-dependent epimerase/dehydratase family. Dihydroflavonol-4-reductase subfamily.</text>
</comment>
<dbReference type="InterPro" id="IPR050425">
    <property type="entry name" value="NAD(P)_dehydrat-like"/>
</dbReference>
<evidence type="ECO:0000259" key="3">
    <source>
        <dbReference type="Pfam" id="PF01370"/>
    </source>
</evidence>
<dbReference type="RefSeq" id="WP_149433024.1">
    <property type="nucleotide sequence ID" value="NZ_VLNY01000022.1"/>
</dbReference>
<name>A0A5A7S5W2_9NOCA</name>
<evidence type="ECO:0000256" key="1">
    <source>
        <dbReference type="ARBA" id="ARBA00023002"/>
    </source>
</evidence>
<evidence type="ECO:0000256" key="2">
    <source>
        <dbReference type="ARBA" id="ARBA00023445"/>
    </source>
</evidence>
<evidence type="ECO:0000313" key="5">
    <source>
        <dbReference type="Proteomes" id="UP000322244"/>
    </source>
</evidence>
<dbReference type="Gene3D" id="3.40.50.720">
    <property type="entry name" value="NAD(P)-binding Rossmann-like Domain"/>
    <property type="match status" value="1"/>
</dbReference>
<keyword evidence="1" id="KW-0560">Oxidoreductase</keyword>
<sequence>MSETVLVTGGTGFVGGWAIVELLKRGYQVRTTVRDLKKEDQVRRTISAETDPGDRLSVVAADLNSDDGWPAAVAGCDYVLHVASPLTATSNEEEVIRPAVDGTLRVLRAARDAGVRRVVYTSSCAAVYYGHPEHTGPFDETSWTDVNGEPMSAYVKSKALAERAAWDFVAAEGGKTEFTTVNPTGIFGPALGNDVPSSLRLIEQLTSGKTPAVPDLWFGIVDVRDVVDLHIRAMTSPDAGGERYIASTDGTVAMIDVARVLRERLGDKGSKVPTRKLPSWIFRIVARFNVELGDLVPLLGARRNATGAKARNQLGWSPRPWQDAVVASGENVTRV</sequence>
<dbReference type="PANTHER" id="PTHR10366">
    <property type="entry name" value="NAD DEPENDENT EPIMERASE/DEHYDRATASE"/>
    <property type="match status" value="1"/>
</dbReference>
<dbReference type="GO" id="GO:0016616">
    <property type="term" value="F:oxidoreductase activity, acting on the CH-OH group of donors, NAD or NADP as acceptor"/>
    <property type="evidence" value="ECO:0007669"/>
    <property type="project" value="TreeGrafter"/>
</dbReference>
<gene>
    <name evidence="4" type="ORF">FOY51_25190</name>
</gene>
<reference evidence="4 5" key="1">
    <citation type="submission" date="2019-07" db="EMBL/GenBank/DDBJ databases">
        <title>Rhodococcus cavernicolus sp. nov., isolated from a cave.</title>
        <authorList>
            <person name="Lee S.D."/>
        </authorList>
    </citation>
    <scope>NUCLEOTIDE SEQUENCE [LARGE SCALE GENOMIC DNA]</scope>
    <source>
        <strain evidence="4 5">C1-24</strain>
    </source>
</reference>
<dbReference type="AlphaFoldDB" id="A0A5A7S5W2"/>
<organism evidence="4 5">
    <name type="scientific">Antrihabitans cavernicola</name>
    <dbReference type="NCBI Taxonomy" id="2495913"/>
    <lineage>
        <taxon>Bacteria</taxon>
        <taxon>Bacillati</taxon>
        <taxon>Actinomycetota</taxon>
        <taxon>Actinomycetes</taxon>
        <taxon>Mycobacteriales</taxon>
        <taxon>Nocardiaceae</taxon>
        <taxon>Antrihabitans</taxon>
    </lineage>
</organism>